<dbReference type="EMBL" id="CAXAMM010042751">
    <property type="protein sequence ID" value="CAK9106534.1"/>
    <property type="molecule type" value="Genomic_DNA"/>
</dbReference>
<evidence type="ECO:0000313" key="2">
    <source>
        <dbReference type="Proteomes" id="UP001642464"/>
    </source>
</evidence>
<accession>A0ABP0S2F0</accession>
<dbReference type="Proteomes" id="UP001642464">
    <property type="component" value="Unassembled WGS sequence"/>
</dbReference>
<evidence type="ECO:0000313" key="1">
    <source>
        <dbReference type="EMBL" id="CAK9106534.1"/>
    </source>
</evidence>
<comment type="caution">
    <text evidence="1">The sequence shown here is derived from an EMBL/GenBank/DDBJ whole genome shotgun (WGS) entry which is preliminary data.</text>
</comment>
<proteinExistence type="predicted"/>
<gene>
    <name evidence="1" type="ORF">SCF082_LOCUS49623</name>
</gene>
<protein>
    <submittedName>
        <fullName evidence="1">Uncharacterized protein</fullName>
    </submittedName>
</protein>
<sequence>MSRHRSLPSSSGTTPGHLVEECETLKSMWMTCSFIKESCARHLVKMEVKLFSSPTTL</sequence>
<reference evidence="1 2" key="1">
    <citation type="submission" date="2024-02" db="EMBL/GenBank/DDBJ databases">
        <authorList>
            <person name="Chen Y."/>
            <person name="Shah S."/>
            <person name="Dougan E. K."/>
            <person name="Thang M."/>
            <person name="Chan C."/>
        </authorList>
    </citation>
    <scope>NUCLEOTIDE SEQUENCE [LARGE SCALE GENOMIC DNA]</scope>
</reference>
<organism evidence="1 2">
    <name type="scientific">Durusdinium trenchii</name>
    <dbReference type="NCBI Taxonomy" id="1381693"/>
    <lineage>
        <taxon>Eukaryota</taxon>
        <taxon>Sar</taxon>
        <taxon>Alveolata</taxon>
        <taxon>Dinophyceae</taxon>
        <taxon>Suessiales</taxon>
        <taxon>Symbiodiniaceae</taxon>
        <taxon>Durusdinium</taxon>
    </lineage>
</organism>
<keyword evidence="2" id="KW-1185">Reference proteome</keyword>
<name>A0ABP0S2F0_9DINO</name>